<dbReference type="AlphaFoldDB" id="A0A5C4N8F3"/>
<dbReference type="GO" id="GO:0005886">
    <property type="term" value="C:plasma membrane"/>
    <property type="evidence" value="ECO:0007669"/>
    <property type="project" value="UniProtKB-SubCell"/>
</dbReference>
<sequence>MSGWGLDHDDDSALAAEYVLGLLAPEEAASVERRMAEDAALRDLVRDWTEQLATMTDDIPAIEPPRPLQDRVMRRLFPETDARPSLLQRWGIWPLLLGGVVTAGLVVLALDPGLIRRGTGAPEYAARIAAEDGSLVVEASFDRDEGRLEVRRIAGTIPQGRDLELWLVRLQDSTTTSLGVLPRDEAGVITVRADLIPEFENNALALSDEPLGGSPTGQATGEVVALGTITPR</sequence>
<dbReference type="GO" id="GO:0016989">
    <property type="term" value="F:sigma factor antagonist activity"/>
    <property type="evidence" value="ECO:0007669"/>
    <property type="project" value="TreeGrafter"/>
</dbReference>
<name>A0A5C4N8F3_9RHOB</name>
<evidence type="ECO:0000256" key="8">
    <source>
        <dbReference type="ARBA" id="ARBA00030803"/>
    </source>
</evidence>
<dbReference type="RefSeq" id="WP_139074826.1">
    <property type="nucleotide sequence ID" value="NZ_VDFU01000001.1"/>
</dbReference>
<comment type="caution">
    <text evidence="11">The sequence shown here is derived from an EMBL/GenBank/DDBJ whole genome shotgun (WGS) entry which is preliminary data.</text>
</comment>
<evidence type="ECO:0000256" key="3">
    <source>
        <dbReference type="ARBA" id="ARBA00022475"/>
    </source>
</evidence>
<dbReference type="PANTHER" id="PTHR37461">
    <property type="entry name" value="ANTI-SIGMA-K FACTOR RSKA"/>
    <property type="match status" value="1"/>
</dbReference>
<evidence type="ECO:0000256" key="2">
    <source>
        <dbReference type="ARBA" id="ARBA00004236"/>
    </source>
</evidence>
<keyword evidence="5 9" id="KW-1133">Transmembrane helix</keyword>
<organism evidence="11 12">
    <name type="scientific">Rubellimicrobium rubrum</name>
    <dbReference type="NCBI Taxonomy" id="2585369"/>
    <lineage>
        <taxon>Bacteria</taxon>
        <taxon>Pseudomonadati</taxon>
        <taxon>Pseudomonadota</taxon>
        <taxon>Alphaproteobacteria</taxon>
        <taxon>Rhodobacterales</taxon>
        <taxon>Roseobacteraceae</taxon>
        <taxon>Rubellimicrobium</taxon>
    </lineage>
</organism>
<dbReference type="PANTHER" id="PTHR37461:SF1">
    <property type="entry name" value="ANTI-SIGMA-K FACTOR RSKA"/>
    <property type="match status" value="1"/>
</dbReference>
<dbReference type="OrthoDB" id="9816387at2"/>
<evidence type="ECO:0000313" key="11">
    <source>
        <dbReference type="EMBL" id="TNC52940.1"/>
    </source>
</evidence>
<evidence type="ECO:0000256" key="9">
    <source>
        <dbReference type="SAM" id="Phobius"/>
    </source>
</evidence>
<dbReference type="Gene3D" id="1.10.10.1320">
    <property type="entry name" value="Anti-sigma factor, zinc-finger domain"/>
    <property type="match status" value="1"/>
</dbReference>
<feature type="domain" description="Anti-sigma K factor RskA C-terminal" evidence="10">
    <location>
        <begin position="103"/>
        <end position="223"/>
    </location>
</feature>
<gene>
    <name evidence="11" type="ORF">FHG66_01210</name>
</gene>
<dbReference type="GO" id="GO:0006417">
    <property type="term" value="P:regulation of translation"/>
    <property type="evidence" value="ECO:0007669"/>
    <property type="project" value="TreeGrafter"/>
</dbReference>
<evidence type="ECO:0000256" key="4">
    <source>
        <dbReference type="ARBA" id="ARBA00022692"/>
    </source>
</evidence>
<dbReference type="Proteomes" id="UP000305887">
    <property type="component" value="Unassembled WGS sequence"/>
</dbReference>
<evidence type="ECO:0000256" key="5">
    <source>
        <dbReference type="ARBA" id="ARBA00022989"/>
    </source>
</evidence>
<evidence type="ECO:0000259" key="10">
    <source>
        <dbReference type="Pfam" id="PF10099"/>
    </source>
</evidence>
<keyword evidence="4 9" id="KW-0812">Transmembrane</keyword>
<evidence type="ECO:0000313" key="12">
    <source>
        <dbReference type="Proteomes" id="UP000305887"/>
    </source>
</evidence>
<accession>A0A5C4N8F3</accession>
<protein>
    <recommendedName>
        <fullName evidence="8">Regulator of SigK</fullName>
    </recommendedName>
    <alternativeName>
        <fullName evidence="7">Sigma-K anti-sigma factor RskA</fullName>
    </alternativeName>
</protein>
<dbReference type="InterPro" id="IPR051474">
    <property type="entry name" value="Anti-sigma-K/W_factor"/>
</dbReference>
<dbReference type="Pfam" id="PF10099">
    <property type="entry name" value="RskA_C"/>
    <property type="match status" value="1"/>
</dbReference>
<comment type="subcellular location">
    <subcellularLocation>
        <location evidence="2">Cell membrane</location>
    </subcellularLocation>
    <subcellularLocation>
        <location evidence="1">Membrane</location>
        <topology evidence="1">Single-pass membrane protein</topology>
    </subcellularLocation>
</comment>
<evidence type="ECO:0000256" key="6">
    <source>
        <dbReference type="ARBA" id="ARBA00023136"/>
    </source>
</evidence>
<keyword evidence="6 9" id="KW-0472">Membrane</keyword>
<dbReference type="EMBL" id="VDFU01000001">
    <property type="protein sequence ID" value="TNC52940.1"/>
    <property type="molecule type" value="Genomic_DNA"/>
</dbReference>
<dbReference type="InterPro" id="IPR018764">
    <property type="entry name" value="RskA_C"/>
</dbReference>
<evidence type="ECO:0000256" key="7">
    <source>
        <dbReference type="ARBA" id="ARBA00029829"/>
    </source>
</evidence>
<feature type="transmembrane region" description="Helical" evidence="9">
    <location>
        <begin position="90"/>
        <end position="110"/>
    </location>
</feature>
<dbReference type="InterPro" id="IPR041916">
    <property type="entry name" value="Anti_sigma_zinc_sf"/>
</dbReference>
<keyword evidence="12" id="KW-1185">Reference proteome</keyword>
<evidence type="ECO:0000256" key="1">
    <source>
        <dbReference type="ARBA" id="ARBA00004167"/>
    </source>
</evidence>
<reference evidence="11 12" key="1">
    <citation type="submission" date="2019-06" db="EMBL/GenBank/DDBJ databases">
        <title>YIM 131921 draft genome.</title>
        <authorList>
            <person name="Jiang L."/>
        </authorList>
    </citation>
    <scope>NUCLEOTIDE SEQUENCE [LARGE SCALE GENOMIC DNA]</scope>
    <source>
        <strain evidence="11 12">YIM 131921</strain>
    </source>
</reference>
<keyword evidence="3" id="KW-1003">Cell membrane</keyword>
<proteinExistence type="predicted"/>